<reference evidence="1 2" key="1">
    <citation type="journal article" date="2019" name="Emerg. Microbes Infect.">
        <title>Comprehensive subspecies identification of 175 nontuberculous mycobacteria species based on 7547 genomic profiles.</title>
        <authorList>
            <person name="Matsumoto Y."/>
            <person name="Kinjo T."/>
            <person name="Motooka D."/>
            <person name="Nabeya D."/>
            <person name="Jung N."/>
            <person name="Uechi K."/>
            <person name="Horii T."/>
            <person name="Iida T."/>
            <person name="Fujita J."/>
            <person name="Nakamura S."/>
        </authorList>
    </citation>
    <scope>NUCLEOTIDE SEQUENCE [LARGE SCALE GENOMIC DNA]</scope>
    <source>
        <strain evidence="1 2">JCM 17423</strain>
    </source>
</reference>
<name>A0AAD1IMW3_9MYCO</name>
<dbReference type="AlphaFoldDB" id="A0AAD1IMW3"/>
<organism evidence="1 2">
    <name type="scientific">Mycolicibacterium litorale</name>
    <dbReference type="NCBI Taxonomy" id="758802"/>
    <lineage>
        <taxon>Bacteria</taxon>
        <taxon>Bacillati</taxon>
        <taxon>Actinomycetota</taxon>
        <taxon>Actinomycetes</taxon>
        <taxon>Mycobacteriales</taxon>
        <taxon>Mycobacteriaceae</taxon>
        <taxon>Mycolicibacterium</taxon>
    </lineage>
</organism>
<dbReference type="RefSeq" id="WP_134058108.1">
    <property type="nucleotide sequence ID" value="NZ_AP022586.1"/>
</dbReference>
<accession>A0AAD1IMW3</accession>
<dbReference type="EMBL" id="AP022586">
    <property type="protein sequence ID" value="BBY18275.1"/>
    <property type="molecule type" value="Genomic_DNA"/>
</dbReference>
<proteinExistence type="predicted"/>
<protein>
    <submittedName>
        <fullName evidence="1">Uncharacterized protein</fullName>
    </submittedName>
</protein>
<keyword evidence="2" id="KW-1185">Reference proteome</keyword>
<gene>
    <name evidence="1" type="ORF">MLIT_38670</name>
</gene>
<dbReference type="Proteomes" id="UP000466607">
    <property type="component" value="Chromosome"/>
</dbReference>
<evidence type="ECO:0000313" key="1">
    <source>
        <dbReference type="EMBL" id="BBY18275.1"/>
    </source>
</evidence>
<evidence type="ECO:0000313" key="2">
    <source>
        <dbReference type="Proteomes" id="UP000466607"/>
    </source>
</evidence>
<sequence>MTRELTADGSTGRSDRHRAGRAGVLALRAPASSFRPDLDDDDGVDLSWFIVDIGGAEDPVALDIEDIEDLLALWPIVYQPCWRHGDPVHCRAPG</sequence>